<sequence length="703" mass="76886">MKSIQLKIATFSGLSTLCAIFFLSVFSFLSNKQLHENVQENTGRLVNDLFEKQLEGRLDNSAQHISNLMQQSFVLSESMANTFRSLKETADSQANYSNLRDGINAVLKNTIIEQPDLLGVYTGWEPNALDGRDAEYRGKTATGNDRNGRLVPYWTNSKDGGGVVELMEGYDDTQSNVSAEAYYLCPKQTQRACVLDPYSYPVNGVDTMMTSIIHPIMVKGQFMGISGLDISLKSFDTISSELSNELYHGQSQVMIISRNGTIVSDSNGEYSGKKLSAAFNNRADSLLATMTQKKFQLLSSANEGYFEAVSSIKVGKGVENWALWVRVPKDVVMADFLALNKATNEKQFTQTVWFVAAGLLITLLSIVIIWWLSGKISKPIKKLTQFMSLVAKGDFRQRIDHQSADEVGQLSKACNQFLDQIQPLLKQVVDSSNQITSFASQSAAISAETLQGASQQQEDVIQLASALTELSATAQNVADNTITAAQSTQEMKSIAGQGQEVLNESNGAMQALSQNVKYSSDVINRVSRDSQEIQTVMDVIREIAEQTNLLALNAAIEAARAGEQGRGFAVVADEVRSLAKRTQESTSAIQDQIERLQASALEAVEAMKQGSEKAEESESKTLDANQKLKEILDNIDELNDLIIQVSSAAEQQRSVTDSISVNVNNITAVASQTASGATQSNETSQQLESYSGRMKELVSKFVL</sequence>
<evidence type="ECO:0000259" key="12">
    <source>
        <dbReference type="PROSITE" id="PS50885"/>
    </source>
</evidence>
<dbReference type="GO" id="GO:0005886">
    <property type="term" value="C:plasma membrane"/>
    <property type="evidence" value="ECO:0007669"/>
    <property type="project" value="UniProtKB-SubCell"/>
</dbReference>
<evidence type="ECO:0000256" key="1">
    <source>
        <dbReference type="ARBA" id="ARBA00004429"/>
    </source>
</evidence>
<organism evidence="13 14">
    <name type="scientific">Marinomonas pollencensis</name>
    <dbReference type="NCBI Taxonomy" id="491954"/>
    <lineage>
        <taxon>Bacteria</taxon>
        <taxon>Pseudomonadati</taxon>
        <taxon>Pseudomonadota</taxon>
        <taxon>Gammaproteobacteria</taxon>
        <taxon>Oceanospirillales</taxon>
        <taxon>Oceanospirillaceae</taxon>
        <taxon>Marinomonas</taxon>
    </lineage>
</organism>
<dbReference type="CDD" id="cd11386">
    <property type="entry name" value="MCP_signal"/>
    <property type="match status" value="1"/>
</dbReference>
<dbReference type="InterPro" id="IPR004090">
    <property type="entry name" value="Chemotax_Me-accpt_rcpt"/>
</dbReference>
<keyword evidence="3 9" id="KW-0812">Transmembrane</keyword>
<dbReference type="PRINTS" id="PR00260">
    <property type="entry name" value="CHEMTRNSDUCR"/>
</dbReference>
<dbReference type="InterPro" id="IPR003660">
    <property type="entry name" value="HAMP_dom"/>
</dbReference>
<evidence type="ECO:0000259" key="11">
    <source>
        <dbReference type="PROSITE" id="PS50192"/>
    </source>
</evidence>
<dbReference type="CDD" id="cd12913">
    <property type="entry name" value="PDC1_MCP_like"/>
    <property type="match status" value="1"/>
</dbReference>
<feature type="transmembrane region" description="Helical" evidence="9">
    <location>
        <begin position="352"/>
        <end position="372"/>
    </location>
</feature>
<dbReference type="FunFam" id="1.10.287.950:FF:000001">
    <property type="entry name" value="Methyl-accepting chemotaxis sensory transducer"/>
    <property type="match status" value="1"/>
</dbReference>
<comment type="similarity">
    <text evidence="7">Belongs to the methyl-accepting chemotaxis (MCP) protein family.</text>
</comment>
<name>A0A3E0DV37_9GAMM</name>
<dbReference type="AlphaFoldDB" id="A0A3E0DV37"/>
<evidence type="ECO:0000256" key="8">
    <source>
        <dbReference type="PROSITE-ProRule" id="PRU00284"/>
    </source>
</evidence>
<feature type="domain" description="T-SNARE coiled-coil homology" evidence="11">
    <location>
        <begin position="618"/>
        <end position="680"/>
    </location>
</feature>
<dbReference type="Proteomes" id="UP000256542">
    <property type="component" value="Unassembled WGS sequence"/>
</dbReference>
<evidence type="ECO:0000259" key="10">
    <source>
        <dbReference type="PROSITE" id="PS50111"/>
    </source>
</evidence>
<keyword evidence="4 9" id="KW-1133">Transmembrane helix</keyword>
<reference evidence="13 14" key="1">
    <citation type="submission" date="2018-08" db="EMBL/GenBank/DDBJ databases">
        <title>Genomic Encyclopedia of Type Strains, Phase III (KMG-III): the genomes of soil and plant-associated and newly described type strains.</title>
        <authorList>
            <person name="Whitman W."/>
        </authorList>
    </citation>
    <scope>NUCLEOTIDE SEQUENCE [LARGE SCALE GENOMIC DNA]</scope>
    <source>
        <strain evidence="13 14">CECT 7375</strain>
    </source>
</reference>
<keyword evidence="6 8" id="KW-0807">Transducer</keyword>
<evidence type="ECO:0000313" key="14">
    <source>
        <dbReference type="Proteomes" id="UP000256542"/>
    </source>
</evidence>
<evidence type="ECO:0000256" key="9">
    <source>
        <dbReference type="SAM" id="Phobius"/>
    </source>
</evidence>
<keyword evidence="2" id="KW-1003">Cell membrane</keyword>
<keyword evidence="14" id="KW-1185">Reference proteome</keyword>
<dbReference type="PROSITE" id="PS50192">
    <property type="entry name" value="T_SNARE"/>
    <property type="match status" value="1"/>
</dbReference>
<dbReference type="InterPro" id="IPR004089">
    <property type="entry name" value="MCPsignal_dom"/>
</dbReference>
<comment type="subcellular location">
    <subcellularLocation>
        <location evidence="1">Cell inner membrane</location>
        <topology evidence="1">Multi-pass membrane protein</topology>
    </subcellularLocation>
</comment>
<evidence type="ECO:0000256" key="5">
    <source>
        <dbReference type="ARBA" id="ARBA00023136"/>
    </source>
</evidence>
<dbReference type="GO" id="GO:0007165">
    <property type="term" value="P:signal transduction"/>
    <property type="evidence" value="ECO:0007669"/>
    <property type="project" value="UniProtKB-KW"/>
</dbReference>
<dbReference type="SUPFAM" id="SSF58104">
    <property type="entry name" value="Methyl-accepting chemotaxis protein (MCP) signaling domain"/>
    <property type="match status" value="1"/>
</dbReference>
<dbReference type="Pfam" id="PF22673">
    <property type="entry name" value="MCP-like_PDC_1"/>
    <property type="match status" value="1"/>
</dbReference>
<dbReference type="Gene3D" id="1.10.287.950">
    <property type="entry name" value="Methyl-accepting chemotaxis protein"/>
    <property type="match status" value="1"/>
</dbReference>
<evidence type="ECO:0000256" key="4">
    <source>
        <dbReference type="ARBA" id="ARBA00022989"/>
    </source>
</evidence>
<protein>
    <submittedName>
        <fullName evidence="13">Methyl-accepting chemotaxis protein</fullName>
    </submittedName>
</protein>
<evidence type="ECO:0000313" key="13">
    <source>
        <dbReference type="EMBL" id="REG86725.1"/>
    </source>
</evidence>
<dbReference type="Gene3D" id="3.30.450.20">
    <property type="entry name" value="PAS domain"/>
    <property type="match status" value="2"/>
</dbReference>
<keyword evidence="2" id="KW-0997">Cell inner membrane</keyword>
<keyword evidence="5 9" id="KW-0472">Membrane</keyword>
<dbReference type="Pfam" id="PF00015">
    <property type="entry name" value="MCPsignal"/>
    <property type="match status" value="1"/>
</dbReference>
<dbReference type="GO" id="GO:0006935">
    <property type="term" value="P:chemotaxis"/>
    <property type="evidence" value="ECO:0007669"/>
    <property type="project" value="InterPro"/>
</dbReference>
<dbReference type="SMART" id="SM00283">
    <property type="entry name" value="MA"/>
    <property type="match status" value="1"/>
</dbReference>
<dbReference type="Pfam" id="PF00672">
    <property type="entry name" value="HAMP"/>
    <property type="match status" value="1"/>
</dbReference>
<feature type="domain" description="Methyl-accepting transducer" evidence="10">
    <location>
        <begin position="431"/>
        <end position="667"/>
    </location>
</feature>
<dbReference type="InterPro" id="IPR000727">
    <property type="entry name" value="T_SNARE_dom"/>
</dbReference>
<evidence type="ECO:0000256" key="6">
    <source>
        <dbReference type="ARBA" id="ARBA00023224"/>
    </source>
</evidence>
<dbReference type="EMBL" id="QUNG01000001">
    <property type="protein sequence ID" value="REG86725.1"/>
    <property type="molecule type" value="Genomic_DNA"/>
</dbReference>
<evidence type="ECO:0000256" key="2">
    <source>
        <dbReference type="ARBA" id="ARBA00022519"/>
    </source>
</evidence>
<dbReference type="RefSeq" id="WP_115895974.1">
    <property type="nucleotide sequence ID" value="NZ_QUNG01000001.1"/>
</dbReference>
<dbReference type="OrthoDB" id="2489132at2"/>
<accession>A0A3E0DV37</accession>
<evidence type="ECO:0000256" key="7">
    <source>
        <dbReference type="ARBA" id="ARBA00029447"/>
    </source>
</evidence>
<comment type="caution">
    <text evidence="13">The sequence shown here is derived from an EMBL/GenBank/DDBJ whole genome shotgun (WGS) entry which is preliminary data.</text>
</comment>
<dbReference type="PROSITE" id="PS50111">
    <property type="entry name" value="CHEMOTAXIS_TRANSDUC_2"/>
    <property type="match status" value="1"/>
</dbReference>
<dbReference type="CDD" id="cd18774">
    <property type="entry name" value="PDC2_HK_sensor"/>
    <property type="match status" value="1"/>
</dbReference>
<dbReference type="PANTHER" id="PTHR32089">
    <property type="entry name" value="METHYL-ACCEPTING CHEMOTAXIS PROTEIN MCPB"/>
    <property type="match status" value="1"/>
</dbReference>
<feature type="domain" description="HAMP" evidence="12">
    <location>
        <begin position="374"/>
        <end position="426"/>
    </location>
</feature>
<gene>
    <name evidence="13" type="ORF">DFP81_101290</name>
</gene>
<dbReference type="PROSITE" id="PS50885">
    <property type="entry name" value="HAMP"/>
    <property type="match status" value="1"/>
</dbReference>
<dbReference type="CDD" id="cd06225">
    <property type="entry name" value="HAMP"/>
    <property type="match status" value="1"/>
</dbReference>
<evidence type="ECO:0000256" key="3">
    <source>
        <dbReference type="ARBA" id="ARBA00022692"/>
    </source>
</evidence>
<dbReference type="PANTHER" id="PTHR32089:SF119">
    <property type="entry name" value="METHYL-ACCEPTING CHEMOTAXIS PROTEIN CTPL"/>
    <property type="match status" value="1"/>
</dbReference>
<dbReference type="SMART" id="SM00304">
    <property type="entry name" value="HAMP"/>
    <property type="match status" value="1"/>
</dbReference>
<dbReference type="GO" id="GO:0004888">
    <property type="term" value="F:transmembrane signaling receptor activity"/>
    <property type="evidence" value="ECO:0007669"/>
    <property type="project" value="InterPro"/>
</dbReference>
<proteinExistence type="inferred from homology"/>